<organism evidence="2 3">
    <name type="scientific">Anthropogastromicrobium aceti</name>
    <dbReference type="NCBI Taxonomy" id="2981768"/>
    <lineage>
        <taxon>Bacteria</taxon>
        <taxon>Bacillati</taxon>
        <taxon>Bacillota</taxon>
        <taxon>Clostridia</taxon>
        <taxon>Lachnospirales</taxon>
        <taxon>Lachnospiraceae</taxon>
        <taxon>Anthropogastromicrobium</taxon>
    </lineage>
</organism>
<keyword evidence="3" id="KW-1185">Reference proteome</keyword>
<gene>
    <name evidence="2" type="ORF">LKD48_02860</name>
</gene>
<keyword evidence="1" id="KW-0732">Signal</keyword>
<reference evidence="2 3" key="1">
    <citation type="submission" date="2021-10" db="EMBL/GenBank/DDBJ databases">
        <title>Anaerobic single-cell dispensing facilitates the cultivation of human gut bacteria.</title>
        <authorList>
            <person name="Afrizal A."/>
        </authorList>
    </citation>
    <scope>NUCLEOTIDE SEQUENCE [LARGE SCALE GENOMIC DNA]</scope>
    <source>
        <strain evidence="2 3">CLA-AA-H224</strain>
    </source>
</reference>
<feature type="chain" id="PRO_5042221222" description="DUF5050 domain-containing protein" evidence="1">
    <location>
        <begin position="23"/>
        <end position="439"/>
    </location>
</feature>
<dbReference type="AlphaFoldDB" id="A0AAE3E2D5"/>
<proteinExistence type="predicted"/>
<evidence type="ECO:0000256" key="1">
    <source>
        <dbReference type="SAM" id="SignalP"/>
    </source>
</evidence>
<protein>
    <recommendedName>
        <fullName evidence="4">DUF5050 domain-containing protein</fullName>
    </recommendedName>
</protein>
<evidence type="ECO:0000313" key="2">
    <source>
        <dbReference type="EMBL" id="MCC2220591.1"/>
    </source>
</evidence>
<evidence type="ECO:0008006" key="4">
    <source>
        <dbReference type="Google" id="ProtNLM"/>
    </source>
</evidence>
<accession>A0AAE3E2D5</accession>
<dbReference type="Proteomes" id="UP001198200">
    <property type="component" value="Unassembled WGS sequence"/>
</dbReference>
<comment type="caution">
    <text evidence="2">The sequence shown here is derived from an EMBL/GenBank/DDBJ whole genome shotgun (WGS) entry which is preliminary data.</text>
</comment>
<dbReference type="SUPFAM" id="SSF69322">
    <property type="entry name" value="Tricorn protease domain 2"/>
    <property type="match status" value="1"/>
</dbReference>
<dbReference type="EMBL" id="JAJEQN010000005">
    <property type="protein sequence ID" value="MCC2220591.1"/>
    <property type="molecule type" value="Genomic_DNA"/>
</dbReference>
<dbReference type="RefSeq" id="WP_308731128.1">
    <property type="nucleotide sequence ID" value="NZ_JAJEQN010000005.1"/>
</dbReference>
<sequence>MKKNTKFKIRMAAAFSMGAVTALSFNAFYTVKNVVAEEMSTEHVIKESNYTLAVENYDDTFSVESTGIDSFDSETDWDWSYQTSHTVSAFAKGPKGYYVRLGDFVYYCDFETQTLIALCNRPDCLHDKETDSEKRSECTAYVAYGSVNDGLQYYDGKLYANTSSVYFDTERDADYREKEYLLELAPDGSSREQMDYQMENAYSFAFHRGSLYYISRETNPETLIGTETVNRLELGKKEPETIATLSSMDAVLRVYPYGDLVYIQTKLADTEESSLIIYDTKTSKAQVKKANWQSMFLPTENDTFLQCTLKEDGLYAENVNAMLESTTESKLLTMDSLKNLGFDANTTGDLYSWISTDDTHLYVYGMTEIDPIVAAFNKESGELEAAAVLPGMPLFQCIGVDDEYLFYQCAELDGGTDSVYWVKKSDFLENGATFNCMEP</sequence>
<name>A0AAE3E2D5_9FIRM</name>
<feature type="signal peptide" evidence="1">
    <location>
        <begin position="1"/>
        <end position="22"/>
    </location>
</feature>
<evidence type="ECO:0000313" key="3">
    <source>
        <dbReference type="Proteomes" id="UP001198200"/>
    </source>
</evidence>